<evidence type="ECO:0000313" key="5">
    <source>
        <dbReference type="Proteomes" id="UP000325763"/>
    </source>
</evidence>
<accession>A0A0B5DI38</accession>
<dbReference type="Proteomes" id="UP000031526">
    <property type="component" value="Chromosome"/>
</dbReference>
<dbReference type="RefSeq" id="WP_043445284.1">
    <property type="nucleotide sequence ID" value="NZ_CP009313.1"/>
</dbReference>
<reference evidence="4" key="1">
    <citation type="submission" date="2014-09" db="EMBL/GenBank/DDBJ databases">
        <title>Sequence of the Streptomyces nodosus genome.</title>
        <authorList>
            <person name="Sweeney P."/>
            <person name="Stephens N."/>
            <person name="Murphy C."/>
            <person name="Caffrey P."/>
        </authorList>
    </citation>
    <scope>NUCLEOTIDE SEQUENCE [LARGE SCALE GENOMIC DNA]</scope>
    <source>
        <strain evidence="4">ATCC 14899</strain>
    </source>
</reference>
<feature type="transmembrane region" description="Helical" evidence="1">
    <location>
        <begin position="114"/>
        <end position="137"/>
    </location>
</feature>
<feature type="transmembrane region" description="Helical" evidence="1">
    <location>
        <begin position="227"/>
        <end position="247"/>
    </location>
</feature>
<gene>
    <name evidence="3" type="ORF">CP978_27835</name>
    <name evidence="2" type="ORF">SNOD_27555</name>
</gene>
<dbReference type="EMBL" id="CP023747">
    <property type="protein sequence ID" value="QEV41864.1"/>
    <property type="molecule type" value="Genomic_DNA"/>
</dbReference>
<evidence type="ECO:0000313" key="3">
    <source>
        <dbReference type="EMBL" id="QEV41864.1"/>
    </source>
</evidence>
<protein>
    <submittedName>
        <fullName evidence="2">Uncharacterized protein</fullName>
    </submittedName>
</protein>
<keyword evidence="1" id="KW-0472">Membrane</keyword>
<reference evidence="2 4" key="2">
    <citation type="journal article" date="2016" name="Appl. Microbiol. Biotechnol.">
        <title>Exploiting the genome sequence of Streptomyces nodosus for enhanced antibiotic production.</title>
        <authorList>
            <person name="Sweeney P."/>
            <person name="Murphy C.D."/>
            <person name="Caffrey P."/>
        </authorList>
    </citation>
    <scope>NUCLEOTIDE SEQUENCE [LARGE SCALE GENOMIC DNA]</scope>
    <source>
        <strain evidence="2 4">ATCC 14899</strain>
    </source>
</reference>
<dbReference type="KEGG" id="snq:CP978_27835"/>
<sequence length="254" mass="26959">MRELSVWRVEWLRLLRTRRLIALLGVFVLFGFTGPLLARYTPQLLKHAGNHGQQVTIIVPPPVPADGISQYVSSALQIGLIVTVVVAAYACSVDAKPALSVFYRSRTARYRDLLVPRLVVSAVAAVGGYLAGLLAAWYETAVLLGNPDTVAMGQTALVGAVYLVFAVAVTALAGTLARTTLGTVGYALLVLFGLPLLGALPQVSHWLPTMLSGMPDQFLRHTATDHAQRALATAAVLILGSVAAAVLRGARREA</sequence>
<name>A0A0B5DI38_9ACTN</name>
<feature type="transmembrane region" description="Helical" evidence="1">
    <location>
        <begin position="71"/>
        <end position="93"/>
    </location>
</feature>
<feature type="transmembrane region" description="Helical" evidence="1">
    <location>
        <begin position="157"/>
        <end position="177"/>
    </location>
</feature>
<proteinExistence type="predicted"/>
<keyword evidence="1" id="KW-0812">Transmembrane</keyword>
<evidence type="ECO:0000256" key="1">
    <source>
        <dbReference type="SAM" id="Phobius"/>
    </source>
</evidence>
<organism evidence="2 4">
    <name type="scientific">Streptomyces nodosus</name>
    <dbReference type="NCBI Taxonomy" id="40318"/>
    <lineage>
        <taxon>Bacteria</taxon>
        <taxon>Bacillati</taxon>
        <taxon>Actinomycetota</taxon>
        <taxon>Actinomycetes</taxon>
        <taxon>Kitasatosporales</taxon>
        <taxon>Streptomycetaceae</taxon>
        <taxon>Streptomyces</taxon>
    </lineage>
</organism>
<feature type="transmembrane region" description="Helical" evidence="1">
    <location>
        <begin position="20"/>
        <end position="38"/>
    </location>
</feature>
<dbReference type="OrthoDB" id="4187110at2"/>
<dbReference type="EMBL" id="CP009313">
    <property type="protein sequence ID" value="AJE43368.1"/>
    <property type="molecule type" value="Genomic_DNA"/>
</dbReference>
<evidence type="ECO:0000313" key="4">
    <source>
        <dbReference type="Proteomes" id="UP000031526"/>
    </source>
</evidence>
<dbReference type="HOGENOM" id="CLU_1057000_0_0_11"/>
<dbReference type="Proteomes" id="UP000325763">
    <property type="component" value="Chromosome"/>
</dbReference>
<keyword evidence="4" id="KW-1185">Reference proteome</keyword>
<feature type="transmembrane region" description="Helical" evidence="1">
    <location>
        <begin position="184"/>
        <end position="207"/>
    </location>
</feature>
<reference evidence="3 5" key="3">
    <citation type="submission" date="2017-09" db="EMBL/GenBank/DDBJ databases">
        <title>Streptomyces genome completion.</title>
        <authorList>
            <person name="Lee N."/>
            <person name="Cho B.-K."/>
        </authorList>
    </citation>
    <scope>NUCLEOTIDE SEQUENCE [LARGE SCALE GENOMIC DNA]</scope>
    <source>
        <strain evidence="3 5">ATCC 14899</strain>
    </source>
</reference>
<keyword evidence="1" id="KW-1133">Transmembrane helix</keyword>
<dbReference type="AlphaFoldDB" id="A0A0B5DI38"/>
<evidence type="ECO:0000313" key="2">
    <source>
        <dbReference type="EMBL" id="AJE43368.1"/>
    </source>
</evidence>